<feature type="domain" description="Glycogen debranching enzyme C-terminal" evidence="1">
    <location>
        <begin position="266"/>
        <end position="628"/>
    </location>
</feature>
<comment type="caution">
    <text evidence="3">The sequence shown here is derived from an EMBL/GenBank/DDBJ whole genome shotgun (WGS) entry which is preliminary data.</text>
</comment>
<dbReference type="Pfam" id="PF06202">
    <property type="entry name" value="GDE_C"/>
    <property type="match status" value="1"/>
</dbReference>
<dbReference type="InterPro" id="IPR010401">
    <property type="entry name" value="AGL/Gdb1"/>
</dbReference>
<dbReference type="InterPro" id="IPR006451">
    <property type="entry name" value="Glycogen_debranch_arc"/>
</dbReference>
<keyword evidence="4" id="KW-1185">Reference proteome</keyword>
<dbReference type="GO" id="GO:0004135">
    <property type="term" value="F:amylo-alpha-1,6-glucosidase activity"/>
    <property type="evidence" value="ECO:0007669"/>
    <property type="project" value="InterPro"/>
</dbReference>
<dbReference type="EMBL" id="QGGI01000013">
    <property type="protein sequence ID" value="PWJ90058.1"/>
    <property type="molecule type" value="Genomic_DNA"/>
</dbReference>
<evidence type="ECO:0000313" key="4">
    <source>
        <dbReference type="Proteomes" id="UP000245921"/>
    </source>
</evidence>
<accession>A0AA45C611</accession>
<dbReference type="GO" id="GO:0004134">
    <property type="term" value="F:4-alpha-glucanotransferase activity"/>
    <property type="evidence" value="ECO:0007669"/>
    <property type="project" value="InterPro"/>
</dbReference>
<sequence>MNTLTNYSQMEYLLTNNLGGTSSSTGISNNTSRYHSILSVSLNPPVDRRILVSRVSEIVENKNEKHYISTLKDANGYKEKGFDKIISFKHISYPEWLIKINNIFINKKIIMLEKKNLVALIYENFSNEPTKLTIIPYLNDRDIHKNTLPNQLNLKITESKKNFNLINTNFNNKICINTNGLILENDHKINNIFYDQENERGLFAYEEIISKNKIEKVLMPNEKLYITFSSLESIYEIDNFDFIDKFIKESEDKQKSEKIDDILKINSKNFISYRKSTKKHTIMAGFPWFTDWGRDTMIALEGLTLSQNKISLFKEIMETFLENESEGLIPNVFDDYTGKPGGYNTADGTLWLFIAMYKYYIKTNDESFIKKYYKKMENIIEKHIKGTKYNIYMDKDYLLYTGNKETQLTWMDVKVDDWVVTPRYGKAVEINALWFNSIKIMEFFSEKFHLEFKNKISNKILDSFNKIFWNEKENCLYDYINENEKNKSIRPNQIFSVSLPFNLLNDEKSKQIVKKVFDELFTPFGLKTLSQKDPSYIGIYTGNRTTRDGSYHQGNVWPWLLGPFYEALLKTNNYSFEIKKLIKELLKPLENMIQNEWCSTIPEILEGNWPHNKKGCFSQAWSVSEIIRIYSIIND</sequence>
<reference evidence="3 4" key="1">
    <citation type="submission" date="2018-05" db="EMBL/GenBank/DDBJ databases">
        <title>Genomic Encyclopedia of Type Strains, Phase IV (KMG-IV): sequencing the most valuable type-strain genomes for metagenomic binning, comparative biology and taxonomic classification.</title>
        <authorList>
            <person name="Goeker M."/>
        </authorList>
    </citation>
    <scope>NUCLEOTIDE SEQUENCE [LARGE SCALE GENOMIC DNA]</scope>
    <source>
        <strain evidence="3 4">DSM 24906</strain>
    </source>
</reference>
<dbReference type="GO" id="GO:0005980">
    <property type="term" value="P:glycogen catabolic process"/>
    <property type="evidence" value="ECO:0007669"/>
    <property type="project" value="InterPro"/>
</dbReference>
<dbReference type="PANTHER" id="PTHR10569:SF2">
    <property type="entry name" value="GLYCOGEN DEBRANCHING ENZYME"/>
    <property type="match status" value="1"/>
</dbReference>
<organism evidence="3 4">
    <name type="scientific">Oceanotoga teriensis</name>
    <dbReference type="NCBI Taxonomy" id="515440"/>
    <lineage>
        <taxon>Bacteria</taxon>
        <taxon>Thermotogati</taxon>
        <taxon>Thermotogota</taxon>
        <taxon>Thermotogae</taxon>
        <taxon>Petrotogales</taxon>
        <taxon>Petrotogaceae</taxon>
        <taxon>Oceanotoga</taxon>
    </lineage>
</organism>
<dbReference type="Proteomes" id="UP000245921">
    <property type="component" value="Unassembled WGS sequence"/>
</dbReference>
<evidence type="ECO:0000313" key="3">
    <source>
        <dbReference type="EMBL" id="PWJ90058.1"/>
    </source>
</evidence>
<dbReference type="InterPro" id="IPR012341">
    <property type="entry name" value="6hp_glycosidase-like_sf"/>
</dbReference>
<dbReference type="InterPro" id="IPR032790">
    <property type="entry name" value="GDE_C"/>
</dbReference>
<dbReference type="Gene3D" id="1.50.10.10">
    <property type="match status" value="1"/>
</dbReference>
<protein>
    <submittedName>
        <fullName evidence="3">Glycogen debranching enzyme</fullName>
    </submittedName>
</protein>
<dbReference type="AlphaFoldDB" id="A0AA45C611"/>
<dbReference type="Pfam" id="PF12439">
    <property type="entry name" value="GDE_N"/>
    <property type="match status" value="1"/>
</dbReference>
<dbReference type="PANTHER" id="PTHR10569">
    <property type="entry name" value="GLYCOGEN DEBRANCHING ENZYME"/>
    <property type="match status" value="1"/>
</dbReference>
<dbReference type="InterPro" id="IPR024742">
    <property type="entry name" value="Glycogen_debranch_N"/>
</dbReference>
<dbReference type="SUPFAM" id="SSF48208">
    <property type="entry name" value="Six-hairpin glycosidases"/>
    <property type="match status" value="1"/>
</dbReference>
<dbReference type="NCBIfam" id="TIGR01561">
    <property type="entry name" value="gde_arch"/>
    <property type="match status" value="1"/>
</dbReference>
<gene>
    <name evidence="3" type="ORF">C7380_11346</name>
</gene>
<feature type="domain" description="Glycogen debranching enzyme bacterial and archaeal type N-terminal" evidence="2">
    <location>
        <begin position="11"/>
        <end position="224"/>
    </location>
</feature>
<evidence type="ECO:0000259" key="1">
    <source>
        <dbReference type="Pfam" id="PF06202"/>
    </source>
</evidence>
<evidence type="ECO:0000259" key="2">
    <source>
        <dbReference type="Pfam" id="PF12439"/>
    </source>
</evidence>
<name>A0AA45C611_9BACT</name>
<dbReference type="RefSeq" id="WP_109605262.1">
    <property type="nucleotide sequence ID" value="NZ_JAMHJO010000017.1"/>
</dbReference>
<proteinExistence type="predicted"/>
<dbReference type="InterPro" id="IPR008928">
    <property type="entry name" value="6-hairpin_glycosidase_sf"/>
</dbReference>